<dbReference type="PROSITE" id="PS51192">
    <property type="entry name" value="HELICASE_ATP_BIND_1"/>
    <property type="match status" value="1"/>
</dbReference>
<dbReference type="GO" id="GO:0036297">
    <property type="term" value="P:interstrand cross-link repair"/>
    <property type="evidence" value="ECO:0007669"/>
    <property type="project" value="TreeGrafter"/>
</dbReference>
<dbReference type="GO" id="GO:0043138">
    <property type="term" value="F:3'-5' DNA helicase activity"/>
    <property type="evidence" value="ECO:0007669"/>
    <property type="project" value="TreeGrafter"/>
</dbReference>
<dbReference type="InterPro" id="IPR011545">
    <property type="entry name" value="DEAD/DEAH_box_helicase_dom"/>
</dbReference>
<comment type="caution">
    <text evidence="5">The sequence shown here is derived from an EMBL/GenBank/DDBJ whole genome shotgun (WGS) entry which is preliminary data.</text>
</comment>
<dbReference type="InterPro" id="IPR001650">
    <property type="entry name" value="Helicase_C-like"/>
</dbReference>
<keyword evidence="2" id="KW-0067">ATP-binding</keyword>
<dbReference type="InterPro" id="IPR014001">
    <property type="entry name" value="Helicase_ATP-bd"/>
</dbReference>
<keyword evidence="5" id="KW-0378">Hydrolase</keyword>
<dbReference type="PANTHER" id="PTHR47957:SF3">
    <property type="entry name" value="ATP-DEPENDENT HELICASE HRQ1"/>
    <property type="match status" value="1"/>
</dbReference>
<reference evidence="5 6" key="1">
    <citation type="submission" date="2020-01" db="EMBL/GenBank/DDBJ databases">
        <title>Insect and environment-associated Actinomycetes.</title>
        <authorList>
            <person name="Currrie C."/>
            <person name="Chevrette M."/>
            <person name="Carlson C."/>
            <person name="Stubbendieck R."/>
            <person name="Wendt-Pienkowski E."/>
        </authorList>
    </citation>
    <scope>NUCLEOTIDE SEQUENCE [LARGE SCALE GENOMIC DNA]</scope>
    <source>
        <strain evidence="5 6">SID10258</strain>
    </source>
</reference>
<feature type="region of interest" description="Disordered" evidence="3">
    <location>
        <begin position="254"/>
        <end position="273"/>
    </location>
</feature>
<accession>A0A6L9QP24</accession>
<sequence length="1872" mass="205359">MRSRQRLPRACSRNWDCWTYRQGVKVVAEGNEIRTFDGLDAFDALRDALFRYYDTPFGLADPSLQSERRVLLDRDGGAWRRPLIEIRPRYVSSGVPVAASVRQAGAPPEFAELASAGLVRDVKELYKHQHDALTAAIGAGKDVVITAGTGSGKTESFMLPVLASLVQESASWGGAPALHQDRWWSAYNGEFQAQRHGEHGHPAAIRALVLYPMNALVDDQMMRMRRALDSDAARAWFTKYRHGHRFYFGRYTGATPVPGNPPEPRTRSSQPLKNLRNYLAATEARSNRARANGDDGKAAFFVPRLDGAEMRSRWDMLLSPPDILVTNYSMLNVMLLRPRESRMFDLTRTWLKENPDVKFTLIIDELHMYRGTAGTEIAYLIRALRHRLGLDTRPDRLRILAASASLEEHRDRAFLGQFFGVDSNRFAILPGETVKPASQALDLTPYARRFAELPHNPAAESADSVLMESKAADALVNCLTDEDGRPSAKSDDEIVSVLFSEADDKEAALQGLLSALRWSTDPDMVKLRVHLFFRNITGVWACSSPECSGVADRSPERRIGRLFSEPATRCSYCNARVLELLYCQTCGDAFLGGYFPETAEAPDRFDAGLLADHSELDRLPDRGGEGPSAANYVVYWPHSDKKPELSKTNWDPTAAGISVKCAWRRSVYSPQTGRLENNRDGYTGWSFHVSANKKTPAGLISKLPAFPSRCIACGDDVEIPRGKGNRSIPLTDSSRLRPAIRTMRTGFEKFNQVLTDELLTRLPPEQRKLVVFSDSRADAAKLASGLGLRHYQDLIRFLLFRLVRERGDTTADLDVLRKRYTTSDGSKDEVKAAKQRLEAQGLRNLVNELSMLWIDMAETDEPDSEQAHREQELVAQILALPSLQAYISELEGKLLALGVNPGGPAASLCKTEKQRSNAARTEEKPWTSLYNWTAKTPERKSVLELDNDQETLREKIDGKLREETLSGLFSGAGRDFESLGLGWLAPIGDTLGPEVPPTSDTALARATLRVLGHARRFPGLRSGQEEPPKKVRDFWAKVGEQHGMDADLVADRATAALRGTLTEWLIKPDAVGLRPAESKSWTCGNCQRLHLHPGTLTCTKCYTALPAEPECFEAADAEADYYAWQASRDTEPFRLHTAELTGQTDRIDAQSRQARFQEVFLDDSEVELADAVDLLSVTTTMEAGVDIGALTAVNMANMPPTRFNYQQRVGRAGRRGSPIAVALTVCRGRSHDDYYFARPELVTNEPTPKPYLAMDMVAVFHRVLAAEVLRSAFAANGSAMADSELVSTANVHGQFGLAKDWPVIRPHIKKWVIANQGKITAAANALKLVAGETVRAVEPVSHILNVLLPAIDQHAAAEAAHPDLSQRLAEAGVLPMFGFPTRVRNLYTQKPEKSYPWPPKGAIDRPLSIAVSQFAPGAETVRDGRVHTAIGLGSFIPAGPKAAPIGDPLGIVRTIGYCLSCGHLDEEAEEQAPDTAPPPCPACGGADYQIVSMAEPEGFIAGIPRDFDGTFTWSSRSSVSRAAANLEQLTDKVTENMTVRSGPGRKYSVNDNSGRLYSFQKPSLSWSSWGGLIASELVDEYPYLSSRLGNEPPLPPVALGSSQQTDLFLLGPAPGQSTADGLRLSLEPAFQAQGLPEPLHGRRAAWISLATLLRRAACPHLDIQPSELVSGLYGSAGDVPVYAFMADTLDNGAGFCTHLASSTEELNAYLDAVSAYLGELAEPPHSSECNASCYECLRDYANMSAHALLDWQLARDLFTILRGQPLPLDLSKEARLLDAWASEDGYETLTTASGPVAIYSSLWGSGNQIAVIPKHPLEASDYAAGPRLSRALSDARKAVPDAAAVVAIDTFLLDRSPTTVTTHLERVDDVIP</sequence>
<keyword evidence="5" id="KW-0347">Helicase</keyword>
<dbReference type="SUPFAM" id="SSF52540">
    <property type="entry name" value="P-loop containing nucleoside triphosphate hydrolases"/>
    <property type="match status" value="2"/>
</dbReference>
<evidence type="ECO:0000256" key="3">
    <source>
        <dbReference type="SAM" id="MobiDB-lite"/>
    </source>
</evidence>
<organism evidence="5 6">
    <name type="scientific">Actinomadura bangladeshensis</name>
    <dbReference type="NCBI Taxonomy" id="453573"/>
    <lineage>
        <taxon>Bacteria</taxon>
        <taxon>Bacillati</taxon>
        <taxon>Actinomycetota</taxon>
        <taxon>Actinomycetes</taxon>
        <taxon>Streptosporangiales</taxon>
        <taxon>Thermomonosporaceae</taxon>
        <taxon>Actinomadura</taxon>
    </lineage>
</organism>
<dbReference type="GO" id="GO:0006289">
    <property type="term" value="P:nucleotide-excision repair"/>
    <property type="evidence" value="ECO:0007669"/>
    <property type="project" value="TreeGrafter"/>
</dbReference>
<evidence type="ECO:0000313" key="5">
    <source>
        <dbReference type="EMBL" id="NEA26858.1"/>
    </source>
</evidence>
<keyword evidence="1" id="KW-0547">Nucleotide-binding</keyword>
<dbReference type="InterPro" id="IPR027417">
    <property type="entry name" value="P-loop_NTPase"/>
</dbReference>
<dbReference type="SMART" id="SM00490">
    <property type="entry name" value="HELICc"/>
    <property type="match status" value="1"/>
</dbReference>
<evidence type="ECO:0000313" key="6">
    <source>
        <dbReference type="Proteomes" id="UP000475532"/>
    </source>
</evidence>
<dbReference type="Pfam" id="PF00270">
    <property type="entry name" value="DEAD"/>
    <property type="match status" value="1"/>
</dbReference>
<gene>
    <name evidence="5" type="ORF">G3I70_30800</name>
</gene>
<dbReference type="GO" id="GO:0003676">
    <property type="term" value="F:nucleic acid binding"/>
    <property type="evidence" value="ECO:0007669"/>
    <property type="project" value="InterPro"/>
</dbReference>
<dbReference type="Proteomes" id="UP000475532">
    <property type="component" value="Unassembled WGS sequence"/>
</dbReference>
<dbReference type="EMBL" id="JAAGLI010000842">
    <property type="protein sequence ID" value="NEA26858.1"/>
    <property type="molecule type" value="Genomic_DNA"/>
</dbReference>
<dbReference type="SMART" id="SM00487">
    <property type="entry name" value="DEXDc"/>
    <property type="match status" value="1"/>
</dbReference>
<evidence type="ECO:0000256" key="1">
    <source>
        <dbReference type="ARBA" id="ARBA00022741"/>
    </source>
</evidence>
<proteinExistence type="predicted"/>
<feature type="domain" description="Helicase ATP-binding" evidence="4">
    <location>
        <begin position="134"/>
        <end position="424"/>
    </location>
</feature>
<evidence type="ECO:0000256" key="2">
    <source>
        <dbReference type="ARBA" id="ARBA00022840"/>
    </source>
</evidence>
<name>A0A6L9QP24_9ACTN</name>
<protein>
    <submittedName>
        <fullName evidence="5">DEAD/DEAH box helicase</fullName>
    </submittedName>
</protein>
<evidence type="ECO:0000259" key="4">
    <source>
        <dbReference type="PROSITE" id="PS51192"/>
    </source>
</evidence>
<dbReference type="PANTHER" id="PTHR47957">
    <property type="entry name" value="ATP-DEPENDENT HELICASE HRQ1"/>
    <property type="match status" value="1"/>
</dbReference>
<dbReference type="Pfam" id="PF00271">
    <property type="entry name" value="Helicase_C"/>
    <property type="match status" value="1"/>
</dbReference>
<dbReference type="GO" id="GO:0005524">
    <property type="term" value="F:ATP binding"/>
    <property type="evidence" value="ECO:0007669"/>
    <property type="project" value="UniProtKB-KW"/>
</dbReference>
<dbReference type="Gene3D" id="3.40.50.300">
    <property type="entry name" value="P-loop containing nucleotide triphosphate hydrolases"/>
    <property type="match status" value="2"/>
</dbReference>